<dbReference type="InterPro" id="IPR017932">
    <property type="entry name" value="GATase_2_dom"/>
</dbReference>
<evidence type="ECO:0000313" key="2">
    <source>
        <dbReference type="EMBL" id="GAH75051.1"/>
    </source>
</evidence>
<evidence type="ECO:0000259" key="1">
    <source>
        <dbReference type="Pfam" id="PF13537"/>
    </source>
</evidence>
<dbReference type="PANTHER" id="PTHR43284">
    <property type="entry name" value="ASPARAGINE SYNTHETASE (GLUTAMINE-HYDROLYZING)"/>
    <property type="match status" value="1"/>
</dbReference>
<dbReference type="PANTHER" id="PTHR43284:SF1">
    <property type="entry name" value="ASPARAGINE SYNTHETASE"/>
    <property type="match status" value="1"/>
</dbReference>
<protein>
    <recommendedName>
        <fullName evidence="1">Glutamine amidotransferase type-2 domain-containing protein</fullName>
    </recommendedName>
</protein>
<dbReference type="Pfam" id="PF13537">
    <property type="entry name" value="GATase_7"/>
    <property type="match status" value="1"/>
</dbReference>
<feature type="non-terminal residue" evidence="2">
    <location>
        <position position="127"/>
    </location>
</feature>
<gene>
    <name evidence="2" type="ORF">S03H2_42139</name>
</gene>
<accession>X1HY27</accession>
<name>X1HY27_9ZZZZ</name>
<comment type="caution">
    <text evidence="2">The sequence shown here is derived from an EMBL/GenBank/DDBJ whole genome shotgun (WGS) entry which is preliminary data.</text>
</comment>
<dbReference type="InterPro" id="IPR029055">
    <property type="entry name" value="Ntn_hydrolases_N"/>
</dbReference>
<proteinExistence type="predicted"/>
<feature type="domain" description="Glutamine amidotransferase type-2" evidence="1">
    <location>
        <begin position="53"/>
        <end position="127"/>
    </location>
</feature>
<sequence>MPGICCLAGEGYNQRRLQSMAESIKHEDWHLVDIYNAPFCGIARVHLGIFNPEPQPVFNEDKSRLIFMDGKIYDCEGKKRDLQRRGHSFRFTNNDAEFCLHLYEESGKDFVRQLNGTFVIAIYDTKQ</sequence>
<dbReference type="AlphaFoldDB" id="X1HY27"/>
<dbReference type="EMBL" id="BARU01026211">
    <property type="protein sequence ID" value="GAH75051.1"/>
    <property type="molecule type" value="Genomic_DNA"/>
</dbReference>
<reference evidence="2" key="1">
    <citation type="journal article" date="2014" name="Front. Microbiol.">
        <title>High frequency of phylogenetically diverse reductive dehalogenase-homologous genes in deep subseafloor sedimentary metagenomes.</title>
        <authorList>
            <person name="Kawai M."/>
            <person name="Futagami T."/>
            <person name="Toyoda A."/>
            <person name="Takaki Y."/>
            <person name="Nishi S."/>
            <person name="Hori S."/>
            <person name="Arai W."/>
            <person name="Tsubouchi T."/>
            <person name="Morono Y."/>
            <person name="Uchiyama I."/>
            <person name="Ito T."/>
            <person name="Fujiyama A."/>
            <person name="Inagaki F."/>
            <person name="Takami H."/>
        </authorList>
    </citation>
    <scope>NUCLEOTIDE SEQUENCE</scope>
    <source>
        <strain evidence="2">Expedition CK06-06</strain>
    </source>
</reference>
<dbReference type="Gene3D" id="3.60.20.10">
    <property type="entry name" value="Glutamine Phosphoribosylpyrophosphate, subunit 1, domain 1"/>
    <property type="match status" value="1"/>
</dbReference>
<dbReference type="InterPro" id="IPR051786">
    <property type="entry name" value="ASN_synthetase/amidase"/>
</dbReference>
<organism evidence="2">
    <name type="scientific">marine sediment metagenome</name>
    <dbReference type="NCBI Taxonomy" id="412755"/>
    <lineage>
        <taxon>unclassified sequences</taxon>
        <taxon>metagenomes</taxon>
        <taxon>ecological metagenomes</taxon>
    </lineage>
</organism>
<dbReference type="SUPFAM" id="SSF56235">
    <property type="entry name" value="N-terminal nucleophile aminohydrolases (Ntn hydrolases)"/>
    <property type="match status" value="1"/>
</dbReference>